<reference evidence="2" key="1">
    <citation type="submission" date="2016-11" db="UniProtKB">
        <authorList>
            <consortium name="WormBaseParasite"/>
        </authorList>
    </citation>
    <scope>IDENTIFICATION</scope>
    <source>
        <strain evidence="2">KR3021</strain>
    </source>
</reference>
<protein>
    <submittedName>
        <fullName evidence="2">DUF937 domain-containing protein</fullName>
    </submittedName>
</protein>
<sequence>MMNGLARGLSLNGFGLSGLTEIVKNLNLGEVLSGLNLQLPDVLSILGGGTVAGLNLPGLLGQFHLDGINLLAFLGQLQNQGVDVSSITGAQPLDKFDVTQLLSAIKQAPGVPAAVAEIDPFSAGSGIISTPPAVAPVL</sequence>
<name>A0AC35TM78_9BILA</name>
<evidence type="ECO:0000313" key="2">
    <source>
        <dbReference type="WBParaSite" id="RSKR_0000228100.1"/>
    </source>
</evidence>
<evidence type="ECO:0000313" key="1">
    <source>
        <dbReference type="Proteomes" id="UP000095286"/>
    </source>
</evidence>
<organism evidence="1 2">
    <name type="scientific">Rhabditophanes sp. KR3021</name>
    <dbReference type="NCBI Taxonomy" id="114890"/>
    <lineage>
        <taxon>Eukaryota</taxon>
        <taxon>Metazoa</taxon>
        <taxon>Ecdysozoa</taxon>
        <taxon>Nematoda</taxon>
        <taxon>Chromadorea</taxon>
        <taxon>Rhabditida</taxon>
        <taxon>Tylenchina</taxon>
        <taxon>Panagrolaimomorpha</taxon>
        <taxon>Strongyloidoidea</taxon>
        <taxon>Alloionematidae</taxon>
        <taxon>Rhabditophanes</taxon>
    </lineage>
</organism>
<proteinExistence type="predicted"/>
<accession>A0AC35TM78</accession>
<dbReference type="Proteomes" id="UP000095286">
    <property type="component" value="Unplaced"/>
</dbReference>
<dbReference type="WBParaSite" id="RSKR_0000228100.1">
    <property type="protein sequence ID" value="RSKR_0000228100.1"/>
    <property type="gene ID" value="RSKR_0000228100"/>
</dbReference>